<evidence type="ECO:0000313" key="1">
    <source>
        <dbReference type="EMBL" id="MBB3729426.1"/>
    </source>
</evidence>
<dbReference type="AlphaFoldDB" id="A0A7W5Y9E6"/>
<sequence>MSDFTQAVAKRAGVNADQAADVLARHGVRESGILPKPHRLLITSIAFTGKKSGTSTGSINFEWHLASGLWCLAADNLRGKSSVLEVIWWCLRGESNLQADVRRWIHRVRLTGQVDDEPFTVAVDAVDDQLIGSLEIGAQGQATNFTGEQEFSATMGAFMMDRLGLEPLRGWRRDTAGSPAEPEEADGQLTVTGWPAYSHALMCRNRENDALLGETAAGGTMISLLQMFVGLPWTTTRRDASAALEVLRQGLRGERRRAQQDLDARGIGVEELEKRLAEAKRVAAQMDVRSLETAVGDVETLGAKLTEMTARHAELVQQSSIAQQQADDLRETLTADRSRLRDLRETAVAQRFFGALKPTCCPRCSTTLDKLAHADLGELHCGLCGSEPTAPLGDNGAAEELAAAIDILQGAYREARQAAQQTAAAVQASSATLEAIRTAFRDAQAGLPQEASLRAHLAVARLEGALAERHDALSRAQPKMSTVEETILEAARKEADVRAKAASQQLLERVSSEICRLAVRLGMSELQEIKLLGNGTLNVTKGNSRTVFTKVTPGEQLRLRIATLLALLRVGHEFGVGRHPGLLLLDSAGAQETKASDLAEVLSQLQTICQETDGLQMITATANREVAANVVSSDRLRVSAPGEAVW</sequence>
<evidence type="ECO:0000313" key="2">
    <source>
        <dbReference type="Proteomes" id="UP000579945"/>
    </source>
</evidence>
<reference evidence="1 2" key="1">
    <citation type="submission" date="2020-08" db="EMBL/GenBank/DDBJ databases">
        <title>Sequencing the genomes of 1000 actinobacteria strains.</title>
        <authorList>
            <person name="Klenk H.-P."/>
        </authorList>
    </citation>
    <scope>NUCLEOTIDE SEQUENCE [LARGE SCALE GENOMIC DNA]</scope>
    <source>
        <strain evidence="1 2">DSM 44320</strain>
    </source>
</reference>
<dbReference type="EMBL" id="JACIBV010000001">
    <property type="protein sequence ID" value="MBB3729426.1"/>
    <property type="molecule type" value="Genomic_DNA"/>
</dbReference>
<proteinExistence type="predicted"/>
<keyword evidence="2" id="KW-1185">Reference proteome</keyword>
<comment type="caution">
    <text evidence="1">The sequence shown here is derived from an EMBL/GenBank/DDBJ whole genome shotgun (WGS) entry which is preliminary data.</text>
</comment>
<dbReference type="Gene3D" id="3.40.50.300">
    <property type="entry name" value="P-loop containing nucleotide triphosphate hydrolases"/>
    <property type="match status" value="1"/>
</dbReference>
<accession>A0A7W5Y9E6</accession>
<dbReference type="SUPFAM" id="SSF52540">
    <property type="entry name" value="P-loop containing nucleoside triphosphate hydrolases"/>
    <property type="match status" value="1"/>
</dbReference>
<dbReference type="InterPro" id="IPR027417">
    <property type="entry name" value="P-loop_NTPase"/>
</dbReference>
<name>A0A7W5Y9E6_9ACTN</name>
<dbReference type="Proteomes" id="UP000579945">
    <property type="component" value="Unassembled WGS sequence"/>
</dbReference>
<evidence type="ECO:0008006" key="3">
    <source>
        <dbReference type="Google" id="ProtNLM"/>
    </source>
</evidence>
<gene>
    <name evidence="1" type="ORF">FHR33_005286</name>
</gene>
<protein>
    <recommendedName>
        <fullName evidence="3">Large ATP-binding protein</fullName>
    </recommendedName>
</protein>
<organism evidence="1 2">
    <name type="scientific">Nonomuraea dietziae</name>
    <dbReference type="NCBI Taxonomy" id="65515"/>
    <lineage>
        <taxon>Bacteria</taxon>
        <taxon>Bacillati</taxon>
        <taxon>Actinomycetota</taxon>
        <taxon>Actinomycetes</taxon>
        <taxon>Streptosporangiales</taxon>
        <taxon>Streptosporangiaceae</taxon>
        <taxon>Nonomuraea</taxon>
    </lineage>
</organism>
<dbReference type="GeneID" id="95391608"/>
<dbReference type="RefSeq" id="WP_183652700.1">
    <property type="nucleotide sequence ID" value="NZ_JACIBV010000001.1"/>
</dbReference>